<gene>
    <name evidence="2" type="ORF">U14_00537</name>
</gene>
<protein>
    <recommendedName>
        <fullName evidence="4">Stage II sporulation protein M</fullName>
    </recommendedName>
</protein>
<dbReference type="HOGENOM" id="CLU_069787_0_0_0"/>
<keyword evidence="1" id="KW-1133">Transmembrane helix</keyword>
<proteinExistence type="predicted"/>
<feature type="transmembrane region" description="Helical" evidence="1">
    <location>
        <begin position="238"/>
        <end position="257"/>
    </location>
</feature>
<sequence>MILDLQKFISDEKPYWSELDELLTRLERDAFGKMDVVQVQRFHYLYQRASADLAKVSGFSAEADIRRYLEALVARTYAEVHEVRQKSRRFKPIDWFFVIFPQTFRRHIHAFALAVTVTLIGTIFGAIAIGLDPDAKAIIMPFPHLKGSPSERVAEEEKSQEDRMAGHKSSFAGYLMTHNTRVSIFTFALGATYGVGTVIMLFYNGVILGGVASDYVLAGETPFLLGWLLPHGSIEIPAILLAGQAGLVLASAVIGWGKRMSLKARLRQVSGDMVTLIFSLALMLVWAGFVESFLSQYHEPVIPYSVKIGFGVAELMALALFLSLAGRKTGAA</sequence>
<keyword evidence="1" id="KW-0812">Transmembrane</keyword>
<organism evidence="2">
    <name type="scientific">Candidatus Moduliflexus flocculans</name>
    <dbReference type="NCBI Taxonomy" id="1499966"/>
    <lineage>
        <taxon>Bacteria</taxon>
        <taxon>Candidatus Moduliflexota</taxon>
        <taxon>Candidatus Moduliflexia</taxon>
        <taxon>Candidatus Moduliflexales</taxon>
        <taxon>Candidatus Moduliflexaceae</taxon>
    </lineage>
</organism>
<dbReference type="AlphaFoldDB" id="A0A0S6VTM6"/>
<dbReference type="Proteomes" id="UP000030700">
    <property type="component" value="Unassembled WGS sequence"/>
</dbReference>
<evidence type="ECO:0008006" key="4">
    <source>
        <dbReference type="Google" id="ProtNLM"/>
    </source>
</evidence>
<feature type="transmembrane region" description="Helical" evidence="1">
    <location>
        <begin position="301"/>
        <end position="325"/>
    </location>
</feature>
<dbReference type="EMBL" id="DF820455">
    <property type="protein sequence ID" value="GAK49316.1"/>
    <property type="molecule type" value="Genomic_DNA"/>
</dbReference>
<dbReference type="PANTHER" id="PTHR35337">
    <property type="entry name" value="SLR1478 PROTEIN"/>
    <property type="match status" value="1"/>
</dbReference>
<keyword evidence="1" id="KW-0472">Membrane</keyword>
<feature type="transmembrane region" description="Helical" evidence="1">
    <location>
        <begin position="110"/>
        <end position="131"/>
    </location>
</feature>
<keyword evidence="3" id="KW-1185">Reference proteome</keyword>
<dbReference type="InterPro" id="IPR002798">
    <property type="entry name" value="SpoIIM-like"/>
</dbReference>
<feature type="transmembrane region" description="Helical" evidence="1">
    <location>
        <begin position="269"/>
        <end position="289"/>
    </location>
</feature>
<evidence type="ECO:0000313" key="2">
    <source>
        <dbReference type="EMBL" id="GAK49316.1"/>
    </source>
</evidence>
<name>A0A0S6VTM6_9BACT</name>
<dbReference type="PANTHER" id="PTHR35337:SF1">
    <property type="entry name" value="SLR1478 PROTEIN"/>
    <property type="match status" value="1"/>
</dbReference>
<dbReference type="STRING" id="1499966.U14_00537"/>
<evidence type="ECO:0000256" key="1">
    <source>
        <dbReference type="SAM" id="Phobius"/>
    </source>
</evidence>
<feature type="transmembrane region" description="Helical" evidence="1">
    <location>
        <begin position="184"/>
        <end position="203"/>
    </location>
</feature>
<evidence type="ECO:0000313" key="3">
    <source>
        <dbReference type="Proteomes" id="UP000030700"/>
    </source>
</evidence>
<reference evidence="2" key="1">
    <citation type="journal article" date="2015" name="PeerJ">
        <title>First genomic representation of candidate bacterial phylum KSB3 points to enhanced environmental sensing as a trigger of wastewater bulking.</title>
        <authorList>
            <person name="Sekiguchi Y."/>
            <person name="Ohashi A."/>
            <person name="Parks D.H."/>
            <person name="Yamauchi T."/>
            <person name="Tyson G.W."/>
            <person name="Hugenholtz P."/>
        </authorList>
    </citation>
    <scope>NUCLEOTIDE SEQUENCE [LARGE SCALE GENOMIC DNA]</scope>
</reference>
<dbReference type="Pfam" id="PF01944">
    <property type="entry name" value="SpoIIM"/>
    <property type="match status" value="1"/>
</dbReference>
<accession>A0A0S6VTM6</accession>